<dbReference type="GO" id="GO:0005634">
    <property type="term" value="C:nucleus"/>
    <property type="evidence" value="ECO:0007669"/>
    <property type="project" value="UniProtKB-SubCell"/>
</dbReference>
<accession>A0A4U6XRD5</accession>
<dbReference type="PANTHER" id="PTHR15321">
    <property type="entry name" value="TUMOR SUPPRESSOR P53-BINDING PROTEIN 1"/>
    <property type="match status" value="1"/>
</dbReference>
<dbReference type="InterPro" id="IPR036420">
    <property type="entry name" value="BRCT_dom_sf"/>
</dbReference>
<feature type="compositionally biased region" description="Basic residues" evidence="4">
    <location>
        <begin position="759"/>
        <end position="774"/>
    </location>
</feature>
<feature type="compositionally biased region" description="Basic and acidic residues" evidence="4">
    <location>
        <begin position="412"/>
        <end position="422"/>
    </location>
</feature>
<reference evidence="8 9" key="1">
    <citation type="journal article" date="2019" name="PLoS ONE">
        <title>Comparative genome analysis indicates high evolutionary potential of pathogenicity genes in Colletotrichum tanaceti.</title>
        <authorList>
            <person name="Lelwala R.V."/>
            <person name="Korhonen P.K."/>
            <person name="Young N.D."/>
            <person name="Scott J.B."/>
            <person name="Ades P.A."/>
            <person name="Gasser R.B."/>
            <person name="Taylor P.W.J."/>
        </authorList>
    </citation>
    <scope>NUCLEOTIDE SEQUENCE [LARGE SCALE GENOMIC DNA]</scope>
    <source>
        <strain evidence="8">BRIP57314</strain>
    </source>
</reference>
<keyword evidence="9" id="KW-1185">Reference proteome</keyword>
<organism evidence="8 9">
    <name type="scientific">Colletotrichum tanaceti</name>
    <dbReference type="NCBI Taxonomy" id="1306861"/>
    <lineage>
        <taxon>Eukaryota</taxon>
        <taxon>Fungi</taxon>
        <taxon>Dikarya</taxon>
        <taxon>Ascomycota</taxon>
        <taxon>Pezizomycotina</taxon>
        <taxon>Sordariomycetes</taxon>
        <taxon>Hypocreomycetidae</taxon>
        <taxon>Glomerellales</taxon>
        <taxon>Glomerellaceae</taxon>
        <taxon>Colletotrichum</taxon>
        <taxon>Colletotrichum destructivum species complex</taxon>
    </lineage>
</organism>
<dbReference type="InterPro" id="IPR000757">
    <property type="entry name" value="Beta-glucanase-like"/>
</dbReference>
<evidence type="ECO:0000313" key="8">
    <source>
        <dbReference type="EMBL" id="TKW58394.1"/>
    </source>
</evidence>
<dbReference type="STRING" id="1306861.A0A4U6XRD5"/>
<dbReference type="GO" id="GO:0004553">
    <property type="term" value="F:hydrolase activity, hydrolyzing O-glycosyl compounds"/>
    <property type="evidence" value="ECO:0007669"/>
    <property type="project" value="InterPro"/>
</dbReference>
<dbReference type="Gene3D" id="2.60.120.200">
    <property type="match status" value="1"/>
</dbReference>
<evidence type="ECO:0000259" key="6">
    <source>
        <dbReference type="PROSITE" id="PS50172"/>
    </source>
</evidence>
<feature type="domain" description="BRCT" evidence="6">
    <location>
        <begin position="1169"/>
        <end position="1305"/>
    </location>
</feature>
<feature type="compositionally biased region" description="Polar residues" evidence="4">
    <location>
        <begin position="1017"/>
        <end position="1026"/>
    </location>
</feature>
<feature type="signal peptide" evidence="5">
    <location>
        <begin position="1"/>
        <end position="31"/>
    </location>
</feature>
<dbReference type="SUPFAM" id="SSF52113">
    <property type="entry name" value="BRCT domain"/>
    <property type="match status" value="1"/>
</dbReference>
<comment type="caution">
    <text evidence="8">The sequence shown here is derived from an EMBL/GenBank/DDBJ whole genome shotgun (WGS) entry which is preliminary data.</text>
</comment>
<evidence type="ECO:0000256" key="1">
    <source>
        <dbReference type="ARBA" id="ARBA00004123"/>
    </source>
</evidence>
<dbReference type="GO" id="GO:0045944">
    <property type="term" value="P:positive regulation of transcription by RNA polymerase II"/>
    <property type="evidence" value="ECO:0007669"/>
    <property type="project" value="TreeGrafter"/>
</dbReference>
<dbReference type="GO" id="GO:0042393">
    <property type="term" value="F:histone binding"/>
    <property type="evidence" value="ECO:0007669"/>
    <property type="project" value="TreeGrafter"/>
</dbReference>
<sequence>MFIPVKMIWSNQATLLVSSALLVADVLPVAAGKIIIPKSSFDCQKAFDLDWNYNYRWGTDHNGGARMTVNNTKIDGGVLTLTANRVKNQPPAKHGGKDIKINYLSGAIHSKDHFTFAPGGGYDFSAELRAPTGLGTWPAFWVTGLTDWPPEIDIAEWKGKRKISFNTFNTSSVVAAKDVDYPDPDEFHKVKCETRDINGKDVEVKFYLDGELMTTQVGGGYPMRQWMATMPLCKTLQTAEKKDQEGSIESQDSQAIFNRYVAEYRIGVATPRVSSQSPTQSPTSLFLAQRRRPHVPDTRFVAPPLPQCPNKDVSYLCWDGTDLLQLPRLARQGSHHEIPLLASAPPVAPAVATASPDCPPDLPSPKKAHASLSSNNFLTSENTSKPPESLTVPNAVNGAAVESPSDAFPAPCHEERRPDHHVTALPRASGRPLSTKPKMDVSQQSPTQDNDGRDYENYYEGPSFVATSPISQDLVAENQTPRDDDSAVVDFGNLSHLIHPETQADEEEPSSFPDDAAPKHVRGDWRNRTSSSQQQSSVQRPNGQSPMPPPNSLPQTPANRHNPFAGKRLGDTALSGSQLFSHTQFSSAVKHFSPTSSRPSPIMYANNSISPNIVESSPAKNRCNVTSPPDLLSSSPQAARAYHQVPQERERSLSESGLPDDGTVPESPQLAPVNEKTGLAPIGIYENMLHSQERKRTNAKFKGPASEDEGDSDEEALKRERRRRVESKRKAADRKLTSIPIPIGRRHSLEPIEVPSTTKKPRKLPTRAGRYRSRRIVDESTASEDEDDEFTVADSQEQTTAQPPCAQASPDLTIARIATKPALVSSNEKVPDSAGATQKSVSNGVIPGDESSGNSSRPKDLIPETSPNNTQSQLPPKSRGSSPEPLPVMAVNAEDQSYAPAAQPRETGLAVEVPSDSAQPTLPQPSRRSARKSKPTLKAQVLRSSARAVPSSEPISTDEIEAPTVGVLDTGDASNGADVGEQSADAHSNSNPPHAEIIVMEEDPPLPSSPPMLMLPTKSSGLSDSAVQRKVVEEPPSTPFIPGQTAAAGAPGSATSTLSVLTTTPVQSDKLPSASQESVELPPLSPAEPTRGRQAARSLPRLATGSRVAKPETRKLTRRATRLDSGSTDELTGSPMVNGFENSIIRPAKMTARGSRLSMLSYTSKENNGKPGIFAGMAFAISFQSKKDGEKTDQYEHRLEQSREIEKMIVQSGGHLLRNGFDELFESNALRSTETSPVSEGKEDNPLTLTSFAQTIGFTALIADGHSRKVKYMQALALGLPCISDRWVATCVAKSAVVDWLPYLLCAGQSTFLRDAIRSRYLAPYSAINARLVDVVETRPKMLQGSKILLVMKKSRAEEKKMPYVFLAHVLGAALSRAYSVDEAKETLRHRELLKDPFDWVYVDEHTGSEEGLFSPDPPSTKTLKASKKRKRAAATAVGGADPPPKRIRTLSNELVIQSLILGRMIEEGELEA</sequence>
<dbReference type="PANTHER" id="PTHR15321:SF3">
    <property type="entry name" value="TP53-BINDING PROTEIN 1"/>
    <property type="match status" value="1"/>
</dbReference>
<proteinExistence type="predicted"/>
<feature type="region of interest" description="Disordered" evidence="4">
    <location>
        <begin position="400"/>
        <end position="466"/>
    </location>
</feature>
<evidence type="ECO:0000256" key="2">
    <source>
        <dbReference type="ARBA" id="ARBA00022763"/>
    </source>
</evidence>
<feature type="compositionally biased region" description="Low complexity" evidence="4">
    <location>
        <begin position="1043"/>
        <end position="1066"/>
    </location>
</feature>
<feature type="chain" id="PRO_5020489601" evidence="5">
    <location>
        <begin position="32"/>
        <end position="1473"/>
    </location>
</feature>
<feature type="region of interest" description="Disordered" evidence="4">
    <location>
        <begin position="693"/>
        <end position="1135"/>
    </location>
</feature>
<dbReference type="OrthoDB" id="129353at2759"/>
<dbReference type="InterPro" id="IPR001357">
    <property type="entry name" value="BRCT_dom"/>
</dbReference>
<comment type="subcellular location">
    <subcellularLocation>
        <location evidence="1">Nucleus</location>
    </subcellularLocation>
</comment>
<feature type="region of interest" description="Disordered" evidence="4">
    <location>
        <begin position="349"/>
        <end position="371"/>
    </location>
</feature>
<feature type="domain" description="GH16" evidence="7">
    <location>
        <begin position="29"/>
        <end position="253"/>
    </location>
</feature>
<feature type="compositionally biased region" description="Acidic residues" evidence="4">
    <location>
        <begin position="781"/>
        <end position="791"/>
    </location>
</feature>
<keyword evidence="2" id="KW-0227">DNA damage</keyword>
<feature type="region of interest" description="Disordered" evidence="4">
    <location>
        <begin position="613"/>
        <end position="675"/>
    </location>
</feature>
<dbReference type="Gene3D" id="3.40.50.10190">
    <property type="entry name" value="BRCT domain"/>
    <property type="match status" value="1"/>
</dbReference>
<name>A0A4U6XRD5_9PEZI</name>
<feature type="compositionally biased region" description="Polar residues" evidence="4">
    <location>
        <begin position="916"/>
        <end position="927"/>
    </location>
</feature>
<protein>
    <submittedName>
        <fullName evidence="8">Galactan endo-beta-1,3-galactanase</fullName>
    </submittedName>
</protein>
<feature type="region of interest" description="Disordered" evidence="4">
    <location>
        <begin position="1409"/>
        <end position="1446"/>
    </location>
</feature>
<dbReference type="GO" id="GO:0000077">
    <property type="term" value="P:DNA damage checkpoint signaling"/>
    <property type="evidence" value="ECO:0007669"/>
    <property type="project" value="TreeGrafter"/>
</dbReference>
<dbReference type="Pfam" id="PF00722">
    <property type="entry name" value="Glyco_hydro_16"/>
    <property type="match status" value="1"/>
</dbReference>
<evidence type="ECO:0000256" key="4">
    <source>
        <dbReference type="SAM" id="MobiDB-lite"/>
    </source>
</evidence>
<feature type="compositionally biased region" description="Polar residues" evidence="4">
    <location>
        <begin position="613"/>
        <end position="637"/>
    </location>
</feature>
<dbReference type="SUPFAM" id="SSF49899">
    <property type="entry name" value="Concanavalin A-like lectins/glucanases"/>
    <property type="match status" value="1"/>
</dbReference>
<dbReference type="InterPro" id="IPR047249">
    <property type="entry name" value="BRCT_p53bp1-like_rpt1"/>
</dbReference>
<feature type="compositionally biased region" description="Polar residues" evidence="4">
    <location>
        <begin position="793"/>
        <end position="802"/>
    </location>
</feature>
<feature type="region of interest" description="Disordered" evidence="4">
    <location>
        <begin position="501"/>
        <end position="571"/>
    </location>
</feature>
<evidence type="ECO:0000313" key="9">
    <source>
        <dbReference type="Proteomes" id="UP000310108"/>
    </source>
</evidence>
<dbReference type="GO" id="GO:0005975">
    <property type="term" value="P:carbohydrate metabolic process"/>
    <property type="evidence" value="ECO:0007669"/>
    <property type="project" value="InterPro"/>
</dbReference>
<dbReference type="Proteomes" id="UP000310108">
    <property type="component" value="Unassembled WGS sequence"/>
</dbReference>
<dbReference type="EMBL" id="PJEX01000026">
    <property type="protein sequence ID" value="TKW58394.1"/>
    <property type="molecule type" value="Genomic_DNA"/>
</dbReference>
<keyword evidence="5" id="KW-0732">Signal</keyword>
<dbReference type="PROSITE" id="PS51762">
    <property type="entry name" value="GH16_2"/>
    <property type="match status" value="1"/>
</dbReference>
<dbReference type="InterPro" id="IPR013320">
    <property type="entry name" value="ConA-like_dom_sf"/>
</dbReference>
<evidence type="ECO:0000256" key="5">
    <source>
        <dbReference type="SAM" id="SignalP"/>
    </source>
</evidence>
<gene>
    <name evidence="8" type="primary">EN3GAL</name>
    <name evidence="8" type="ORF">CTA1_5162</name>
</gene>
<dbReference type="InterPro" id="IPR047252">
    <property type="entry name" value="TP53BP1-like"/>
</dbReference>
<feature type="compositionally biased region" description="Polar residues" evidence="4">
    <location>
        <begin position="865"/>
        <end position="881"/>
    </location>
</feature>
<dbReference type="PROSITE" id="PS50172">
    <property type="entry name" value="BRCT"/>
    <property type="match status" value="1"/>
</dbReference>
<evidence type="ECO:0000259" key="7">
    <source>
        <dbReference type="PROSITE" id="PS51762"/>
    </source>
</evidence>
<evidence type="ECO:0000256" key="3">
    <source>
        <dbReference type="ARBA" id="ARBA00023242"/>
    </source>
</evidence>
<keyword evidence="3" id="KW-0539">Nucleus</keyword>
<dbReference type="CDD" id="cd17745">
    <property type="entry name" value="BRCT_p53bp1_rpt1"/>
    <property type="match status" value="1"/>
</dbReference>
<feature type="compositionally biased region" description="Basic and acidic residues" evidence="4">
    <location>
        <begin position="516"/>
        <end position="527"/>
    </location>
</feature>